<evidence type="ECO:0000313" key="2">
    <source>
        <dbReference type="Proteomes" id="UP000252355"/>
    </source>
</evidence>
<accession>A0A367ZTC4</accession>
<dbReference type="Proteomes" id="UP000252355">
    <property type="component" value="Unassembled WGS sequence"/>
</dbReference>
<organism evidence="1 2">
    <name type="scientific">Candidatus Ozemobacter sibiricus</name>
    <dbReference type="NCBI Taxonomy" id="2268124"/>
    <lineage>
        <taxon>Bacteria</taxon>
        <taxon>Candidatus Ozemobacteria</taxon>
        <taxon>Candidatus Ozemobacterales</taxon>
        <taxon>Candidatus Ozemobacteraceae</taxon>
        <taxon>Candidatus Ozemobacter</taxon>
    </lineage>
</organism>
<gene>
    <name evidence="1" type="ORF">OZSIB_2336</name>
</gene>
<dbReference type="EMBL" id="QOQW01000003">
    <property type="protein sequence ID" value="RCK80959.1"/>
    <property type="molecule type" value="Genomic_DNA"/>
</dbReference>
<comment type="caution">
    <text evidence="1">The sequence shown here is derived from an EMBL/GenBank/DDBJ whole genome shotgun (WGS) entry which is preliminary data.</text>
</comment>
<proteinExistence type="predicted"/>
<dbReference type="AlphaFoldDB" id="A0A367ZTC4"/>
<evidence type="ECO:0000313" key="1">
    <source>
        <dbReference type="EMBL" id="RCK80959.1"/>
    </source>
</evidence>
<protein>
    <submittedName>
        <fullName evidence="1">Uncharacterized protein</fullName>
    </submittedName>
</protein>
<sequence length="43" mass="4749">MGQQAGGAGHAFLLRRLGVREERGSFWLYGRRGDFVSSSDLAH</sequence>
<reference evidence="1 2" key="1">
    <citation type="submission" date="2018-05" db="EMBL/GenBank/DDBJ databases">
        <title>A metagenomic window into the 2 km-deep terrestrial subsurface aquifer revealed taxonomically and functionally diverse microbial community comprising novel uncultured bacterial lineages.</title>
        <authorList>
            <person name="Kadnikov V.V."/>
            <person name="Mardanov A.V."/>
            <person name="Beletsky A.V."/>
            <person name="Banks D."/>
            <person name="Pimenov N.V."/>
            <person name="Frank Y.A."/>
            <person name="Karnachuk O.V."/>
            <person name="Ravin N.V."/>
        </authorList>
    </citation>
    <scope>NUCLEOTIDE SEQUENCE [LARGE SCALE GENOMIC DNA]</scope>
    <source>
        <strain evidence="1">BY5</strain>
    </source>
</reference>
<name>A0A367ZTC4_9BACT</name>